<feature type="domain" description="ABM" evidence="1">
    <location>
        <begin position="4"/>
        <end position="93"/>
    </location>
</feature>
<dbReference type="PANTHER" id="PTHR33336">
    <property type="entry name" value="QUINOL MONOOXYGENASE YGIN-RELATED"/>
    <property type="match status" value="1"/>
</dbReference>
<dbReference type="GO" id="GO:0016491">
    <property type="term" value="F:oxidoreductase activity"/>
    <property type="evidence" value="ECO:0007669"/>
    <property type="project" value="TreeGrafter"/>
</dbReference>
<dbReference type="InterPro" id="IPR007138">
    <property type="entry name" value="ABM_dom"/>
</dbReference>
<evidence type="ECO:0000313" key="2">
    <source>
        <dbReference type="EMBL" id="ETW95943.1"/>
    </source>
</evidence>
<dbReference type="HOGENOM" id="CLU_131496_3_2_7"/>
<gene>
    <name evidence="2" type="ORF">ETSY1_28570</name>
</gene>
<dbReference type="SUPFAM" id="SSF54909">
    <property type="entry name" value="Dimeric alpha+beta barrel"/>
    <property type="match status" value="1"/>
</dbReference>
<protein>
    <recommendedName>
        <fullName evidence="1">ABM domain-containing protein</fullName>
    </recommendedName>
</protein>
<evidence type="ECO:0000259" key="1">
    <source>
        <dbReference type="PROSITE" id="PS51725"/>
    </source>
</evidence>
<dbReference type="AlphaFoldDB" id="W4LCY2"/>
<keyword evidence="3" id="KW-1185">Reference proteome</keyword>
<dbReference type="EMBL" id="AZHW01000853">
    <property type="protein sequence ID" value="ETW95943.1"/>
    <property type="molecule type" value="Genomic_DNA"/>
</dbReference>
<name>W4LCY2_ENTF1</name>
<dbReference type="Gene3D" id="3.30.70.100">
    <property type="match status" value="1"/>
</dbReference>
<proteinExistence type="predicted"/>
<organism evidence="2 3">
    <name type="scientific">Entotheonella factor</name>
    <dbReference type="NCBI Taxonomy" id="1429438"/>
    <lineage>
        <taxon>Bacteria</taxon>
        <taxon>Pseudomonadati</taxon>
        <taxon>Nitrospinota/Tectimicrobiota group</taxon>
        <taxon>Candidatus Tectimicrobiota</taxon>
        <taxon>Candidatus Entotheonellia</taxon>
        <taxon>Candidatus Entotheonellales</taxon>
        <taxon>Candidatus Entotheonellaceae</taxon>
        <taxon>Candidatus Entotheonella</taxon>
    </lineage>
</organism>
<reference evidence="2 3" key="1">
    <citation type="journal article" date="2014" name="Nature">
        <title>An environmental bacterial taxon with a large and distinct metabolic repertoire.</title>
        <authorList>
            <person name="Wilson M.C."/>
            <person name="Mori T."/>
            <person name="Ruckert C."/>
            <person name="Uria A.R."/>
            <person name="Helf M.J."/>
            <person name="Takada K."/>
            <person name="Gernert C."/>
            <person name="Steffens U.A."/>
            <person name="Heycke N."/>
            <person name="Schmitt S."/>
            <person name="Rinke C."/>
            <person name="Helfrich E.J."/>
            <person name="Brachmann A.O."/>
            <person name="Gurgui C."/>
            <person name="Wakimoto T."/>
            <person name="Kracht M."/>
            <person name="Crusemann M."/>
            <person name="Hentschel U."/>
            <person name="Abe I."/>
            <person name="Matsunaga S."/>
            <person name="Kalinowski J."/>
            <person name="Takeyama H."/>
            <person name="Piel J."/>
        </authorList>
    </citation>
    <scope>NUCLEOTIDE SEQUENCE [LARGE SCALE GENOMIC DNA]</scope>
    <source>
        <strain evidence="3">TSY1</strain>
    </source>
</reference>
<dbReference type="Proteomes" id="UP000019141">
    <property type="component" value="Unassembled WGS sequence"/>
</dbReference>
<dbReference type="PROSITE" id="PS51725">
    <property type="entry name" value="ABM"/>
    <property type="match status" value="1"/>
</dbReference>
<comment type="caution">
    <text evidence="2">The sequence shown here is derived from an EMBL/GenBank/DDBJ whole genome shotgun (WGS) entry which is preliminary data.</text>
</comment>
<dbReference type="InterPro" id="IPR011008">
    <property type="entry name" value="Dimeric_a/b-barrel"/>
</dbReference>
<accession>W4LCY2</accession>
<dbReference type="GO" id="GO:0005829">
    <property type="term" value="C:cytosol"/>
    <property type="evidence" value="ECO:0007669"/>
    <property type="project" value="TreeGrafter"/>
</dbReference>
<dbReference type="PANTHER" id="PTHR33336:SF1">
    <property type="entry name" value="(4S)-4-HYDROXY-5-PHOSPHONOOXYPENTANE-2,3-DIONE ISOMERASE"/>
    <property type="match status" value="1"/>
</dbReference>
<dbReference type="Pfam" id="PF03992">
    <property type="entry name" value="ABM"/>
    <property type="match status" value="1"/>
</dbReference>
<dbReference type="InterPro" id="IPR050744">
    <property type="entry name" value="AI-2_Isomerase_LsrG"/>
</dbReference>
<sequence length="96" mass="10674">MSKIALVVEFQIKEGGLDDFLSIIREHAAGTLADEEGCLQFDVLLPKEGGNRVLLYEAYRDDAALDIHSNSARLAQTRSRYGDLVEDRKITMCTAD</sequence>
<evidence type="ECO:0000313" key="3">
    <source>
        <dbReference type="Proteomes" id="UP000019141"/>
    </source>
</evidence>